<keyword evidence="1" id="KW-0472">Membrane</keyword>
<keyword evidence="3" id="KW-1185">Reference proteome</keyword>
<keyword evidence="1" id="KW-1133">Transmembrane helix</keyword>
<name>A0A369I3B1_9BACT</name>
<gene>
    <name evidence="2" type="ORF">DVG78_18950</name>
</gene>
<sequence>MTHSAKSVLVFGIYLTLVGATLLMIPNLFLTVIDVANTSEVWIRLSGILLMALSVYYIVAAKHNLPVIFKVTVCIRCSIIFFFSGFVYLQMMEPVMLTFAVFDFAGGVWTYLAMKKEGSW</sequence>
<keyword evidence="1" id="KW-0812">Transmembrane</keyword>
<dbReference type="RefSeq" id="WP_147277118.1">
    <property type="nucleotide sequence ID" value="NZ_QPIW01000017.1"/>
</dbReference>
<proteinExistence type="predicted"/>
<dbReference type="Proteomes" id="UP000253141">
    <property type="component" value="Unassembled WGS sequence"/>
</dbReference>
<feature type="transmembrane region" description="Helical" evidence="1">
    <location>
        <begin position="67"/>
        <end position="89"/>
    </location>
</feature>
<feature type="transmembrane region" description="Helical" evidence="1">
    <location>
        <begin position="95"/>
        <end position="114"/>
    </location>
</feature>
<feature type="transmembrane region" description="Helical" evidence="1">
    <location>
        <begin position="41"/>
        <end position="60"/>
    </location>
</feature>
<accession>A0A369I3B1</accession>
<feature type="transmembrane region" description="Helical" evidence="1">
    <location>
        <begin position="7"/>
        <end position="29"/>
    </location>
</feature>
<evidence type="ECO:0000256" key="1">
    <source>
        <dbReference type="SAM" id="Phobius"/>
    </source>
</evidence>
<evidence type="ECO:0000313" key="3">
    <source>
        <dbReference type="Proteomes" id="UP000253141"/>
    </source>
</evidence>
<evidence type="ECO:0000313" key="2">
    <source>
        <dbReference type="EMBL" id="RDB04281.1"/>
    </source>
</evidence>
<comment type="caution">
    <text evidence="2">The sequence shown here is derived from an EMBL/GenBank/DDBJ whole genome shotgun (WGS) entry which is preliminary data.</text>
</comment>
<protein>
    <submittedName>
        <fullName evidence="2">Uncharacterized protein</fullName>
    </submittedName>
</protein>
<dbReference type="EMBL" id="QPIW01000017">
    <property type="protein sequence ID" value="RDB04281.1"/>
    <property type="molecule type" value="Genomic_DNA"/>
</dbReference>
<organism evidence="2 3">
    <name type="scientific">Runella aurantiaca</name>
    <dbReference type="NCBI Taxonomy" id="2282308"/>
    <lineage>
        <taxon>Bacteria</taxon>
        <taxon>Pseudomonadati</taxon>
        <taxon>Bacteroidota</taxon>
        <taxon>Cytophagia</taxon>
        <taxon>Cytophagales</taxon>
        <taxon>Spirosomataceae</taxon>
        <taxon>Runella</taxon>
    </lineage>
</organism>
<reference evidence="2 3" key="1">
    <citation type="submission" date="2018-07" db="EMBL/GenBank/DDBJ databases">
        <title>Genome analysis of Runella aurantiaca.</title>
        <authorList>
            <person name="Yang X."/>
        </authorList>
    </citation>
    <scope>NUCLEOTIDE SEQUENCE [LARGE SCALE GENOMIC DNA]</scope>
    <source>
        <strain evidence="2 3">YX9</strain>
    </source>
</reference>
<dbReference type="AlphaFoldDB" id="A0A369I3B1"/>
<dbReference type="OrthoDB" id="7271910at2"/>